<dbReference type="KEGG" id="mflu:HZU40_22105"/>
<protein>
    <submittedName>
        <fullName evidence="2">Acyl carrier protein</fullName>
    </submittedName>
</protein>
<dbReference type="SUPFAM" id="SSF47336">
    <property type="entry name" value="ACP-like"/>
    <property type="match status" value="1"/>
</dbReference>
<proteinExistence type="predicted"/>
<dbReference type="Gene3D" id="1.10.1200.10">
    <property type="entry name" value="ACP-like"/>
    <property type="match status" value="1"/>
</dbReference>
<dbReference type="Proteomes" id="UP000515498">
    <property type="component" value="Chromosome"/>
</dbReference>
<sequence>MLAALTAIAPEIEADNVDERAPLRQQVDLDSMDWLNFLRGVHERLQLDIPEVDYKRLRTLADLVEYAEQRTAGRRG</sequence>
<reference evidence="2 3" key="1">
    <citation type="submission" date="2020-07" db="EMBL/GenBank/DDBJ databases">
        <title>Draft genome sequence of four isobutane-metabolizing strains capable of cometabolically degrading diverse ether contaminants.</title>
        <authorList>
            <person name="Chen W."/>
            <person name="Faulkner N."/>
            <person name="Smith C."/>
            <person name="Hyman M."/>
        </authorList>
    </citation>
    <scope>NUCLEOTIDE SEQUENCE [LARGE SCALE GENOMIC DNA]</scope>
    <source>
        <strain evidence="2 3">2A</strain>
    </source>
</reference>
<dbReference type="InterPro" id="IPR036736">
    <property type="entry name" value="ACP-like_sf"/>
</dbReference>
<dbReference type="Pfam" id="PF00550">
    <property type="entry name" value="PP-binding"/>
    <property type="match status" value="1"/>
</dbReference>
<accession>A0A7G8PPK3</accession>
<evidence type="ECO:0000313" key="2">
    <source>
        <dbReference type="EMBL" id="QNJ96269.1"/>
    </source>
</evidence>
<evidence type="ECO:0000313" key="3">
    <source>
        <dbReference type="Proteomes" id="UP000515498"/>
    </source>
</evidence>
<feature type="domain" description="Carrier" evidence="1">
    <location>
        <begin position="1"/>
        <end position="71"/>
    </location>
</feature>
<gene>
    <name evidence="2" type="ORF">HZU40_22105</name>
</gene>
<evidence type="ECO:0000259" key="1">
    <source>
        <dbReference type="PROSITE" id="PS50075"/>
    </source>
</evidence>
<dbReference type="PROSITE" id="PS50075">
    <property type="entry name" value="CARRIER"/>
    <property type="match status" value="1"/>
</dbReference>
<organism evidence="2 3">
    <name type="scientific">Mycolicibacterium fluoranthenivorans</name>
    <dbReference type="NCBI Taxonomy" id="258505"/>
    <lineage>
        <taxon>Bacteria</taxon>
        <taxon>Bacillati</taxon>
        <taxon>Actinomycetota</taxon>
        <taxon>Actinomycetes</taxon>
        <taxon>Mycobacteriales</taxon>
        <taxon>Mycobacteriaceae</taxon>
        <taxon>Mycolicibacterium</taxon>
    </lineage>
</organism>
<dbReference type="InterPro" id="IPR009081">
    <property type="entry name" value="PP-bd_ACP"/>
</dbReference>
<name>A0A7G8PPK3_9MYCO</name>
<dbReference type="EMBL" id="CP059894">
    <property type="protein sequence ID" value="QNJ96269.1"/>
    <property type="molecule type" value="Genomic_DNA"/>
</dbReference>
<dbReference type="AlphaFoldDB" id="A0A7G8PPK3"/>